<dbReference type="OrthoDB" id="5337308at2759"/>
<evidence type="ECO:0000313" key="2">
    <source>
        <dbReference type="Proteomes" id="UP000799424"/>
    </source>
</evidence>
<dbReference type="Proteomes" id="UP000799424">
    <property type="component" value="Unassembled WGS sequence"/>
</dbReference>
<name>A0A6A6ZU92_9PLEO</name>
<accession>A0A6A6ZU92</accession>
<keyword evidence="2" id="KW-1185">Reference proteome</keyword>
<gene>
    <name evidence="1" type="ORF">CC86DRAFT_407797</name>
</gene>
<protein>
    <submittedName>
        <fullName evidence="1">Uncharacterized protein</fullName>
    </submittedName>
</protein>
<reference evidence="1" key="1">
    <citation type="journal article" date="2020" name="Stud. Mycol.">
        <title>101 Dothideomycetes genomes: a test case for predicting lifestyles and emergence of pathogens.</title>
        <authorList>
            <person name="Haridas S."/>
            <person name="Albert R."/>
            <person name="Binder M."/>
            <person name="Bloem J."/>
            <person name="Labutti K."/>
            <person name="Salamov A."/>
            <person name="Andreopoulos B."/>
            <person name="Baker S."/>
            <person name="Barry K."/>
            <person name="Bills G."/>
            <person name="Bluhm B."/>
            <person name="Cannon C."/>
            <person name="Castanera R."/>
            <person name="Culley D."/>
            <person name="Daum C."/>
            <person name="Ezra D."/>
            <person name="Gonzalez J."/>
            <person name="Henrissat B."/>
            <person name="Kuo A."/>
            <person name="Liang C."/>
            <person name="Lipzen A."/>
            <person name="Lutzoni F."/>
            <person name="Magnuson J."/>
            <person name="Mondo S."/>
            <person name="Nolan M."/>
            <person name="Ohm R."/>
            <person name="Pangilinan J."/>
            <person name="Park H.-J."/>
            <person name="Ramirez L."/>
            <person name="Alfaro M."/>
            <person name="Sun H."/>
            <person name="Tritt A."/>
            <person name="Yoshinaga Y."/>
            <person name="Zwiers L.-H."/>
            <person name="Turgeon B."/>
            <person name="Goodwin S."/>
            <person name="Spatafora J."/>
            <person name="Crous P."/>
            <person name="Grigoriev I."/>
        </authorList>
    </citation>
    <scope>NUCLEOTIDE SEQUENCE</scope>
    <source>
        <strain evidence="1">CBS 113818</strain>
    </source>
</reference>
<proteinExistence type="predicted"/>
<sequence>MGKAITPLYDYSLLLTLFLTTKLLGTQPLTPSTINYTKIAIAFLALGLLALVSGRVPHHRSLERSAVLVNDSWPPVQGRTEYPAGHGGIKSDSAGMVQIVARAIWDPSKIATNELDAVHQGKGGWLGCILDATDENAGKMWPDPLSRTPKSASSQWADMLETELAKWAWKEADYDQDYNCDFTDGNTANRLGATMNALGLNAQLQSKGGDNVCYSSEHFDENAEDEDGDILDYLDQRYYVDGAEHACTLHVANIRIDQVAMIRSPDMTQLIDEVFYHYKKVVVLELPKFGKDGYTVTHPALEQSNRVQNLESHAHTNGLQASPPPPHGTSINQFEINRLDRLAMTIEWLRKLSVGNIGFANLDTFRLNFTPMPMYKTTPHLDLPPICEALQEVGSLEFKTNKLEMVIMGHVCPGAACPINDVFCEFHAKLSTLLVAKPPGNN</sequence>
<evidence type="ECO:0000313" key="1">
    <source>
        <dbReference type="EMBL" id="KAF2824630.1"/>
    </source>
</evidence>
<dbReference type="EMBL" id="MU006229">
    <property type="protein sequence ID" value="KAF2824630.1"/>
    <property type="molecule type" value="Genomic_DNA"/>
</dbReference>
<organism evidence="1 2">
    <name type="scientific">Ophiobolus disseminans</name>
    <dbReference type="NCBI Taxonomy" id="1469910"/>
    <lineage>
        <taxon>Eukaryota</taxon>
        <taxon>Fungi</taxon>
        <taxon>Dikarya</taxon>
        <taxon>Ascomycota</taxon>
        <taxon>Pezizomycotina</taxon>
        <taxon>Dothideomycetes</taxon>
        <taxon>Pleosporomycetidae</taxon>
        <taxon>Pleosporales</taxon>
        <taxon>Pleosporineae</taxon>
        <taxon>Phaeosphaeriaceae</taxon>
        <taxon>Ophiobolus</taxon>
    </lineage>
</organism>
<dbReference type="AlphaFoldDB" id="A0A6A6ZU92"/>